<evidence type="ECO:0000313" key="2">
    <source>
        <dbReference type="EMBL" id="MCA4703469.1"/>
    </source>
</evidence>
<protein>
    <submittedName>
        <fullName evidence="2">Uncharacterized protein</fullName>
    </submittedName>
</protein>
<sequence>MMIINLVVEAEKRRTRQLNREFSRQLNPQGLTDKFVGQTKARIRPTVDGWLSNSNGHKTDPNGHKTDY</sequence>
<accession>A0AAW4SWH0</accession>
<dbReference type="Proteomes" id="UP001198461">
    <property type="component" value="Unassembled WGS sequence"/>
</dbReference>
<organism evidence="2 3">
    <name type="scientific">Bacteroides xylanisolvens</name>
    <dbReference type="NCBI Taxonomy" id="371601"/>
    <lineage>
        <taxon>Bacteria</taxon>
        <taxon>Pseudomonadati</taxon>
        <taxon>Bacteroidota</taxon>
        <taxon>Bacteroidia</taxon>
        <taxon>Bacteroidales</taxon>
        <taxon>Bacteroidaceae</taxon>
        <taxon>Bacteroides</taxon>
    </lineage>
</organism>
<dbReference type="RefSeq" id="WP_225450692.1">
    <property type="nucleotide sequence ID" value="NZ_JAIWXB010000014.1"/>
</dbReference>
<reference evidence="2" key="1">
    <citation type="submission" date="2023-08" db="EMBL/GenBank/DDBJ databases">
        <title>Mucin Metabolism Genes Underlie the Key Renovations of Bacteroides xylanisolvens Genomes in Captive Great Apes.</title>
        <authorList>
            <person name="Nishida A.H."/>
        </authorList>
    </citation>
    <scope>NUCLEOTIDE SEQUENCE</scope>
    <source>
        <strain evidence="2">P13.H9</strain>
    </source>
</reference>
<evidence type="ECO:0000313" key="3">
    <source>
        <dbReference type="Proteomes" id="UP001198461"/>
    </source>
</evidence>
<dbReference type="EMBL" id="JAIWYE010000016">
    <property type="protein sequence ID" value="MCA4703469.1"/>
    <property type="molecule type" value="Genomic_DNA"/>
</dbReference>
<proteinExistence type="predicted"/>
<gene>
    <name evidence="2" type="ORF">LD004_07560</name>
</gene>
<dbReference type="AlphaFoldDB" id="A0AAW4SWH0"/>
<evidence type="ECO:0000256" key="1">
    <source>
        <dbReference type="SAM" id="MobiDB-lite"/>
    </source>
</evidence>
<comment type="caution">
    <text evidence="2">The sequence shown here is derived from an EMBL/GenBank/DDBJ whole genome shotgun (WGS) entry which is preliminary data.</text>
</comment>
<feature type="region of interest" description="Disordered" evidence="1">
    <location>
        <begin position="46"/>
        <end position="68"/>
    </location>
</feature>
<feature type="compositionally biased region" description="Basic and acidic residues" evidence="1">
    <location>
        <begin position="57"/>
        <end position="68"/>
    </location>
</feature>
<name>A0AAW4SWH0_9BACE</name>